<comment type="caution">
    <text evidence="2">The sequence shown here is derived from an EMBL/GenBank/DDBJ whole genome shotgun (WGS) entry which is preliminary data.</text>
</comment>
<keyword evidence="3" id="KW-1185">Reference proteome</keyword>
<feature type="coiled-coil region" evidence="1">
    <location>
        <begin position="104"/>
        <end position="174"/>
    </location>
</feature>
<feature type="coiled-coil region" evidence="1">
    <location>
        <begin position="11"/>
        <end position="38"/>
    </location>
</feature>
<accession>A0ABT3L7Y8</accession>
<organism evidence="2 3">
    <name type="scientific">Spirulina subsalsa FACHB-351</name>
    <dbReference type="NCBI Taxonomy" id="234711"/>
    <lineage>
        <taxon>Bacteria</taxon>
        <taxon>Bacillati</taxon>
        <taxon>Cyanobacteriota</taxon>
        <taxon>Cyanophyceae</taxon>
        <taxon>Spirulinales</taxon>
        <taxon>Spirulinaceae</taxon>
        <taxon>Spirulina</taxon>
    </lineage>
</organism>
<name>A0ABT3L7Y8_9CYAN</name>
<gene>
    <name evidence="2" type="ORF">K4A83_15245</name>
</gene>
<sequence length="366" mass="42006">MVKKVTTKSTKAEILEAFDELNQEKATLETQIKQLQKEIKTAPVNTAPIPAQVSPQPQKSAMTSTQQTKSDLNLILKNLETLQVGFGSAVSSLSEQLIKEASTLAEIQNSVAEEQEQLEELHELSEIEENTLGTLIADYETSSKAFLEELNTRRETLEQEAQAARKAWEKEQELHDATIAERNTNYQVGQERDEAEYTYTLQLERQLDQEEYDQEKKQRYQELAEAKSLQEKEWEEREKAIAEREKAHREAQEKVTVFEANLEQKKKEGQEEGYRIGVYQAKVRHDLREKEIEGEKRNYALRIQGLEQTIQLQETRLQSLAQQLDSALKQVQDLAVKAIEGTSNRNSFDALKEIAIEQAKNQQKGK</sequence>
<feature type="coiled-coil region" evidence="1">
    <location>
        <begin position="303"/>
        <end position="337"/>
    </location>
</feature>
<evidence type="ECO:0000313" key="2">
    <source>
        <dbReference type="EMBL" id="MCW6037620.1"/>
    </source>
</evidence>
<dbReference type="EMBL" id="JAIHOM010000080">
    <property type="protein sequence ID" value="MCW6037620.1"/>
    <property type="molecule type" value="Genomic_DNA"/>
</dbReference>
<evidence type="ECO:0000256" key="1">
    <source>
        <dbReference type="SAM" id="Coils"/>
    </source>
</evidence>
<keyword evidence="1" id="KW-0175">Coiled coil</keyword>
<evidence type="ECO:0008006" key="4">
    <source>
        <dbReference type="Google" id="ProtNLM"/>
    </source>
</evidence>
<dbReference type="Proteomes" id="UP001526426">
    <property type="component" value="Unassembled WGS sequence"/>
</dbReference>
<evidence type="ECO:0000313" key="3">
    <source>
        <dbReference type="Proteomes" id="UP001526426"/>
    </source>
</evidence>
<protein>
    <recommendedName>
        <fullName evidence="4">Myosin heavy chain</fullName>
    </recommendedName>
</protein>
<reference evidence="2 3" key="1">
    <citation type="submission" date="2021-08" db="EMBL/GenBank/DDBJ databases">
        <title>Draft genome sequence of Spirulina subsalsa with high tolerance to salinity and hype-accumulation of phycocyanin.</title>
        <authorList>
            <person name="Pei H."/>
            <person name="Jiang L."/>
        </authorList>
    </citation>
    <scope>NUCLEOTIDE SEQUENCE [LARGE SCALE GENOMIC DNA]</scope>
    <source>
        <strain evidence="2 3">FACHB-351</strain>
    </source>
</reference>
<proteinExistence type="predicted"/>
<feature type="coiled-coil region" evidence="1">
    <location>
        <begin position="217"/>
        <end position="268"/>
    </location>
</feature>
<dbReference type="RefSeq" id="WP_265265479.1">
    <property type="nucleotide sequence ID" value="NZ_JAIHOM010000080.1"/>
</dbReference>